<evidence type="ECO:0000313" key="3">
    <source>
        <dbReference type="Proteomes" id="UP000274131"/>
    </source>
</evidence>
<protein>
    <submittedName>
        <fullName evidence="4">G_PROTEIN_RECEP_F1_2 domain-containing protein</fullName>
    </submittedName>
</protein>
<dbReference type="WBParaSite" id="EVEC_0000975001-mRNA-1">
    <property type="protein sequence ID" value="EVEC_0000975001-mRNA-1"/>
    <property type="gene ID" value="EVEC_0000975001"/>
</dbReference>
<keyword evidence="1" id="KW-0812">Transmembrane</keyword>
<evidence type="ECO:0000313" key="2">
    <source>
        <dbReference type="EMBL" id="VDD94396.1"/>
    </source>
</evidence>
<dbReference type="PANTHER" id="PTHR33444:SF2">
    <property type="entry name" value="MARVEL DOMAIN-CONTAINING PROTEIN"/>
    <property type="match status" value="1"/>
</dbReference>
<evidence type="ECO:0000313" key="4">
    <source>
        <dbReference type="WBParaSite" id="EVEC_0000975001-mRNA-1"/>
    </source>
</evidence>
<proteinExistence type="predicted"/>
<dbReference type="STRING" id="51028.A0A0N4VG54"/>
<dbReference type="PANTHER" id="PTHR33444">
    <property type="entry name" value="SI:DKEY-19B23.12-RELATED"/>
    <property type="match status" value="1"/>
</dbReference>
<feature type="transmembrane region" description="Helical" evidence="1">
    <location>
        <begin position="117"/>
        <end position="137"/>
    </location>
</feature>
<reference evidence="2 3" key="2">
    <citation type="submission" date="2018-10" db="EMBL/GenBank/DDBJ databases">
        <authorList>
            <consortium name="Pathogen Informatics"/>
        </authorList>
    </citation>
    <scope>NUCLEOTIDE SEQUENCE [LARGE SCALE GENOMIC DNA]</scope>
</reference>
<dbReference type="Proteomes" id="UP000274131">
    <property type="component" value="Unassembled WGS sequence"/>
</dbReference>
<feature type="transmembrane region" description="Helical" evidence="1">
    <location>
        <begin position="166"/>
        <end position="189"/>
    </location>
</feature>
<keyword evidence="3" id="KW-1185">Reference proteome</keyword>
<name>A0A0N4VG54_ENTVE</name>
<keyword evidence="1" id="KW-0472">Membrane</keyword>
<dbReference type="EMBL" id="UXUI01009839">
    <property type="protein sequence ID" value="VDD94396.1"/>
    <property type="molecule type" value="Genomic_DNA"/>
</dbReference>
<feature type="transmembrane region" description="Helical" evidence="1">
    <location>
        <begin position="77"/>
        <end position="105"/>
    </location>
</feature>
<keyword evidence="1" id="KW-1133">Transmembrane helix</keyword>
<dbReference type="InterPro" id="IPR040350">
    <property type="entry name" value="TMEM272"/>
</dbReference>
<dbReference type="OrthoDB" id="6157510at2759"/>
<organism evidence="4">
    <name type="scientific">Enterobius vermicularis</name>
    <name type="common">Human pinworm</name>
    <dbReference type="NCBI Taxonomy" id="51028"/>
    <lineage>
        <taxon>Eukaryota</taxon>
        <taxon>Metazoa</taxon>
        <taxon>Ecdysozoa</taxon>
        <taxon>Nematoda</taxon>
        <taxon>Chromadorea</taxon>
        <taxon>Rhabditida</taxon>
        <taxon>Spirurina</taxon>
        <taxon>Oxyuridomorpha</taxon>
        <taxon>Oxyuroidea</taxon>
        <taxon>Oxyuridae</taxon>
        <taxon>Enterobius</taxon>
    </lineage>
</organism>
<accession>A0A0N4VG54</accession>
<reference evidence="4" key="1">
    <citation type="submission" date="2017-02" db="UniProtKB">
        <authorList>
            <consortium name="WormBaseParasite"/>
        </authorList>
    </citation>
    <scope>IDENTIFICATION</scope>
</reference>
<gene>
    <name evidence="2" type="ORF">EVEC_LOCUS9147</name>
</gene>
<evidence type="ECO:0000256" key="1">
    <source>
        <dbReference type="SAM" id="Phobius"/>
    </source>
</evidence>
<sequence>MEKTGPPEASAPPYLEAGTSSIPGVAIGEQPPSYEAAAAASNSLSFLALPPTYQSLYGEFRKVDNPRSLAQFLGKAFTALINTVTAAVTIAFLNIIPLFMIVLGSINLHDCQVKPMIPVWLVVGGAAFLLKSAINFFRMKVYKERLHRQTPPDQEMPKSCRNPFKFVLSICALFSVIWFVIGMFLYLLIEIKIVLKLEITVTGDVEIICRHFLGVQRVP</sequence>
<dbReference type="AlphaFoldDB" id="A0A0N4VG54"/>